<accession>A0ACC0DVR6</accession>
<evidence type="ECO:0000313" key="2">
    <source>
        <dbReference type="Proteomes" id="UP001060170"/>
    </source>
</evidence>
<dbReference type="EMBL" id="CM045878">
    <property type="protein sequence ID" value="KAI7940232.1"/>
    <property type="molecule type" value="Genomic_DNA"/>
</dbReference>
<dbReference type="Proteomes" id="UP001060170">
    <property type="component" value="Chromosome 14"/>
</dbReference>
<reference evidence="1 2" key="3">
    <citation type="journal article" date="2022" name="Microbiol. Spectr.">
        <title>Folding features and dynamics of 3D genome architecture in plant fungal pathogens.</title>
        <authorList>
            <person name="Xia C."/>
        </authorList>
    </citation>
    <scope>NUCLEOTIDE SEQUENCE [LARGE SCALE GENOMIC DNA]</scope>
    <source>
        <strain evidence="1 2">93-210</strain>
    </source>
</reference>
<sequence>MAGRTRTQASGSGTLPADDPSTSTLTKKEDKEKIKCPTFNGENFPIWRKKMIVYLRYLELNHCIENLLPEEPTDLETKQYLEVAAILGSHVADDIYNHIITDENLADAHAIWKELQTTYAAATILAIFHVWTAWEDVQYNKGMLQYITDMESVLARFSAMGLDLPGHILSCGIIARITKKRPVLMETLLSSTTMLENPKLLIRKLRDIANHDSVTERPQPNIPSTSTALATNPQPYQALATNTQPYHGSRGRPHKRRLPQCRNGVHNQETNHVPEECWALNPDKDPRPKRTSSGYVTTVVNPSAASSSSAPTSQVQVRPSFSYITGVSDDNSQSKIVLDSGASHHMLNNLSMFKATSLTSISIVTGNKDDRKELVAIARGPAVLRFNDGNVLELSDALYVPNLTRNLVSLVQLMQHKVVVTGGEHGYTVQIDDGHSLPVDTSNYILELNGVIQPPVIALAHSATATSIAQPSELQRWHNRLGHASRARIQVALKGALLPAPTVTCSACMTGKLTKLAFKSHFRPASAPLEIIHGDLVGPISPATNGGARYFLTLVDQYSGHIHTSVLKLKSDALEAIKAYKLYFERQTGHTIKKLITDGGGEFVNKALSGILAAEGIQHNVSPPYTPQHNGFAERANRTIIDMTRTMMMQANLAPEWWGEAVKTATATTNCLPSLSKSKMSPVELLFRTAPNMATFRPFGCRAWIVKPKQARDTKFGALSWEGILLGYENDFSAYKLLQLEDKAIITSKHAHFDESHFPPCPALNRSHNAYGINKLPSFVPSDPLPFSEEDELNAEAARMEVDEEDHLEVQEMQSILHRLSSAEPDTPSPEEDTEGVPDGQPVDADPNSALPARRLILHPPRHPTLISSDIDSANIRHYKRRQAFVATLILDPKNHKQAMSSPRSADWKEAELKEIANMILHEVWVKRARRPDDAPIPAIWAYRTKLGPKNQILEFKARICAQGFRQTYGLNFLVKYAPTGRPASLRIILSFAVDNGLAIHQLDVRSAFLTCPLDDTVTLLPPPGFDCPPNTVLELKKAIYGLRQAPLVWYKRLTNYLKSLGFTVSESDPCVFYRVKVPGREDTIIFGHVDDLVIVSKRPQCFRAEMEAEFKIKYPGDAVFLLGMNIERSEHGISINQTQYIERKLVEFGLDTHPPASCPLNPKAYLKKATPSEVAEFSHLGVNYRSLVGSLNYLSVLTRPDISYAVSTLSQYLDHPGITHYQAAVQVFRYLSSTRSLGLNFFKNAMPTINAFVDADWGNCPDTRRSSTGFVILAGTHLIVWKSSKQPTISLSTSEAEYKALSDLGRELAWLVSLIKESGVNPQTDQIVVRVDNRGAIDLANSETSQNGFRTKHMDIRLHFVRELLAIGLLKLVYVVSAGNVADFLTKPTGRSTIRKSLIAVGVLQASEAALHLATQGTGGCQTFSLSARSKRRRAGRKRAGELAPKLEATKSHQDGPPVNQTAKTLAHRIVDPKVEAIRKLASRITDALVADISNVGTNEDEAGA</sequence>
<gene>
    <name evidence="1" type="ORF">MJO28_013884</name>
</gene>
<reference evidence="2" key="1">
    <citation type="journal article" date="2018" name="BMC Genomics">
        <title>Genomic insights into host adaptation between the wheat stripe rust pathogen (Puccinia striiformis f. sp. tritici) and the barley stripe rust pathogen (Puccinia striiformis f. sp. hordei).</title>
        <authorList>
            <person name="Xia C."/>
            <person name="Wang M."/>
            <person name="Yin C."/>
            <person name="Cornejo O.E."/>
            <person name="Hulbert S.H."/>
            <person name="Chen X."/>
        </authorList>
    </citation>
    <scope>NUCLEOTIDE SEQUENCE [LARGE SCALE GENOMIC DNA]</scope>
    <source>
        <strain evidence="2">93-210</strain>
    </source>
</reference>
<reference evidence="2" key="2">
    <citation type="journal article" date="2018" name="Mol. Plant Microbe Interact.">
        <title>Genome sequence resources for the wheat stripe rust pathogen (Puccinia striiformis f. sp. tritici) and the barley stripe rust pathogen (Puccinia striiformis f. sp. hordei).</title>
        <authorList>
            <person name="Xia C."/>
            <person name="Wang M."/>
            <person name="Yin C."/>
            <person name="Cornejo O.E."/>
            <person name="Hulbert S.H."/>
            <person name="Chen X."/>
        </authorList>
    </citation>
    <scope>NUCLEOTIDE SEQUENCE [LARGE SCALE GENOMIC DNA]</scope>
    <source>
        <strain evidence="2">93-210</strain>
    </source>
</reference>
<name>A0ACC0DVR6_9BASI</name>
<protein>
    <submittedName>
        <fullName evidence="1">Uncharacterized protein</fullName>
    </submittedName>
</protein>
<proteinExistence type="predicted"/>
<keyword evidence="2" id="KW-1185">Reference proteome</keyword>
<evidence type="ECO:0000313" key="1">
    <source>
        <dbReference type="EMBL" id="KAI7940232.1"/>
    </source>
</evidence>
<comment type="caution">
    <text evidence="1">The sequence shown here is derived from an EMBL/GenBank/DDBJ whole genome shotgun (WGS) entry which is preliminary data.</text>
</comment>
<organism evidence="1 2">
    <name type="scientific">Puccinia striiformis f. sp. tritici</name>
    <dbReference type="NCBI Taxonomy" id="168172"/>
    <lineage>
        <taxon>Eukaryota</taxon>
        <taxon>Fungi</taxon>
        <taxon>Dikarya</taxon>
        <taxon>Basidiomycota</taxon>
        <taxon>Pucciniomycotina</taxon>
        <taxon>Pucciniomycetes</taxon>
        <taxon>Pucciniales</taxon>
        <taxon>Pucciniaceae</taxon>
        <taxon>Puccinia</taxon>
    </lineage>
</organism>